<reference evidence="2 3" key="1">
    <citation type="journal article" date="2021" name="Arch. Microbiol.">
        <title>Harenicola maris gen. nov., sp. nov. isolated from the Sea of Japan shallow sediments.</title>
        <authorList>
            <person name="Romanenko L.A."/>
            <person name="Kurilenko V.V."/>
            <person name="Chernysheva N.Y."/>
            <person name="Tekutyeva L.A."/>
            <person name="Velansky P.V."/>
            <person name="Svetashev V.I."/>
            <person name="Isaeva M.P."/>
        </authorList>
    </citation>
    <scope>NUCLEOTIDE SEQUENCE [LARGE SCALE GENOMIC DNA]</scope>
    <source>
        <strain evidence="2 3">KMM 3653</strain>
    </source>
</reference>
<gene>
    <name evidence="2" type="ORF">IV417_12405</name>
</gene>
<dbReference type="AlphaFoldDB" id="A0AAP2CPH2"/>
<name>A0AAP2CPH2_9RHOB</name>
<organism evidence="2 3">
    <name type="scientific">Harenicola maris</name>
    <dbReference type="NCBI Taxonomy" id="2841044"/>
    <lineage>
        <taxon>Bacteria</taxon>
        <taxon>Pseudomonadati</taxon>
        <taxon>Pseudomonadota</taxon>
        <taxon>Alphaproteobacteria</taxon>
        <taxon>Rhodobacterales</taxon>
        <taxon>Paracoccaceae</taxon>
        <taxon>Harenicola</taxon>
    </lineage>
</organism>
<keyword evidence="1" id="KW-0472">Membrane</keyword>
<dbReference type="Proteomes" id="UP001315686">
    <property type="component" value="Unassembled WGS sequence"/>
</dbReference>
<dbReference type="Pfam" id="PF07330">
    <property type="entry name" value="DUF1467"/>
    <property type="match status" value="1"/>
</dbReference>
<keyword evidence="1" id="KW-0812">Transmembrane</keyword>
<feature type="transmembrane region" description="Helical" evidence="1">
    <location>
        <begin position="6"/>
        <end position="24"/>
    </location>
</feature>
<evidence type="ECO:0000313" key="3">
    <source>
        <dbReference type="Proteomes" id="UP001315686"/>
    </source>
</evidence>
<sequence>MAVTSALVLFAVIWFMVMFIMLPIGMRTQGDEGEVVPGTMKSSPVNLNIKRKMWQVTGVTVALWAITSGIILSGWISVSDFDLFSRFGPGSSPVFEAPADGTDG</sequence>
<feature type="transmembrane region" description="Helical" evidence="1">
    <location>
        <begin position="56"/>
        <end position="78"/>
    </location>
</feature>
<proteinExistence type="predicted"/>
<comment type="caution">
    <text evidence="2">The sequence shown here is derived from an EMBL/GenBank/DDBJ whole genome shotgun (WGS) entry which is preliminary data.</text>
</comment>
<dbReference type="RefSeq" id="WP_327794406.1">
    <property type="nucleotide sequence ID" value="NZ_JADQAZ010000002.1"/>
</dbReference>
<keyword evidence="3" id="KW-1185">Reference proteome</keyword>
<dbReference type="EMBL" id="JADQAZ010000002">
    <property type="protein sequence ID" value="MBT0958192.1"/>
    <property type="molecule type" value="Genomic_DNA"/>
</dbReference>
<accession>A0AAP2CPH2</accession>
<dbReference type="InterPro" id="IPR009935">
    <property type="entry name" value="DUF1467"/>
</dbReference>
<protein>
    <submittedName>
        <fullName evidence="2">DUF1467 family protein</fullName>
    </submittedName>
</protein>
<evidence type="ECO:0000313" key="2">
    <source>
        <dbReference type="EMBL" id="MBT0958192.1"/>
    </source>
</evidence>
<evidence type="ECO:0000256" key="1">
    <source>
        <dbReference type="SAM" id="Phobius"/>
    </source>
</evidence>
<keyword evidence="1" id="KW-1133">Transmembrane helix</keyword>